<dbReference type="EMBL" id="CAWYQH010000024">
    <property type="protein sequence ID" value="CAK8675930.1"/>
    <property type="molecule type" value="Genomic_DNA"/>
</dbReference>
<keyword evidence="2" id="KW-1185">Reference proteome</keyword>
<evidence type="ECO:0008006" key="3">
    <source>
        <dbReference type="Google" id="ProtNLM"/>
    </source>
</evidence>
<dbReference type="Gene3D" id="3.40.630.30">
    <property type="match status" value="1"/>
</dbReference>
<evidence type="ECO:0000313" key="2">
    <source>
        <dbReference type="Proteomes" id="UP001642483"/>
    </source>
</evidence>
<gene>
    <name evidence="1" type="ORF">CVLEPA_LOCUS5452</name>
</gene>
<organism evidence="1 2">
    <name type="scientific">Clavelina lepadiformis</name>
    <name type="common">Light-bulb sea squirt</name>
    <name type="synonym">Ascidia lepadiformis</name>
    <dbReference type="NCBI Taxonomy" id="159417"/>
    <lineage>
        <taxon>Eukaryota</taxon>
        <taxon>Metazoa</taxon>
        <taxon>Chordata</taxon>
        <taxon>Tunicata</taxon>
        <taxon>Ascidiacea</taxon>
        <taxon>Aplousobranchia</taxon>
        <taxon>Clavelinidae</taxon>
        <taxon>Clavelina</taxon>
    </lineage>
</organism>
<accession>A0ABP0FBU1</accession>
<proteinExistence type="predicted"/>
<protein>
    <recommendedName>
        <fullName evidence="3">N-acetyltransferase domain-containing protein</fullName>
    </recommendedName>
</protein>
<name>A0ABP0FBU1_CLALP</name>
<comment type="caution">
    <text evidence="1">The sequence shown here is derived from an EMBL/GenBank/DDBJ whole genome shotgun (WGS) entry which is preliminary data.</text>
</comment>
<dbReference type="Proteomes" id="UP001642483">
    <property type="component" value="Unassembled WGS sequence"/>
</dbReference>
<evidence type="ECO:0000313" key="1">
    <source>
        <dbReference type="EMBL" id="CAK8675930.1"/>
    </source>
</evidence>
<sequence length="383" mass="43303">MDLTRVVKIEQSTSTDDWLEIRECFVHSFRHYPLYKYMVPEESKRDEFLRAYLDANYEVTVGSGQGILLAVKIPADDNFASIPDETAATPSKVIGGVVFLPPSSDGCGWAIGSDEPYWQAYEKYGLAKISNTGFERVLRYEAWENENVAQKASRTKIPLWNGLFCAISPQYSSKGLGTTVYKEAIRIMASYWDKNHVAVKTKSTISIAEPVRQEKNGSKPSNQLEQESSFLDKIVRNLFFKNLHIFSLLSHRQLPQPVIVQTKDSKINLKPKLTSAQAKTQSTDTMHMTSAPLVVAISHSDRAAHFHQANGFLPVLRIPFYDEVENITPFYTHVLILDPFRTGKLDEISSGLQAHINEEDIKTSSHAYFNNLMVVQRDPLILQ</sequence>
<reference evidence="1 2" key="1">
    <citation type="submission" date="2024-02" db="EMBL/GenBank/DDBJ databases">
        <authorList>
            <person name="Daric V."/>
            <person name="Darras S."/>
        </authorList>
    </citation>
    <scope>NUCLEOTIDE SEQUENCE [LARGE SCALE GENOMIC DNA]</scope>
</reference>